<dbReference type="PANTHER" id="PTHR23508">
    <property type="entry name" value="CARBOXYLIC ACID TRANSPORTER PROTEIN HOMOLOG"/>
    <property type="match status" value="1"/>
</dbReference>
<dbReference type="GO" id="GO:0005886">
    <property type="term" value="C:plasma membrane"/>
    <property type="evidence" value="ECO:0007669"/>
    <property type="project" value="TreeGrafter"/>
</dbReference>
<name>A0A1Y0EMM7_9BURK</name>
<feature type="transmembrane region" description="Helical" evidence="5">
    <location>
        <begin position="176"/>
        <end position="197"/>
    </location>
</feature>
<evidence type="ECO:0000313" key="7">
    <source>
        <dbReference type="EMBL" id="ARU04914.1"/>
    </source>
</evidence>
<proteinExistence type="predicted"/>
<evidence type="ECO:0000256" key="4">
    <source>
        <dbReference type="ARBA" id="ARBA00023136"/>
    </source>
</evidence>
<dbReference type="OrthoDB" id="183263at2"/>
<dbReference type="SUPFAM" id="SSF103473">
    <property type="entry name" value="MFS general substrate transporter"/>
    <property type="match status" value="1"/>
</dbReference>
<protein>
    <recommendedName>
        <fullName evidence="6">Major facilitator superfamily (MFS) profile domain-containing protein</fullName>
    </recommendedName>
</protein>
<feature type="transmembrane region" description="Helical" evidence="5">
    <location>
        <begin position="371"/>
        <end position="390"/>
    </location>
</feature>
<dbReference type="GO" id="GO:0046943">
    <property type="term" value="F:carboxylic acid transmembrane transporter activity"/>
    <property type="evidence" value="ECO:0007669"/>
    <property type="project" value="TreeGrafter"/>
</dbReference>
<dbReference type="Gene3D" id="1.20.1250.20">
    <property type="entry name" value="MFS general substrate transporter like domains"/>
    <property type="match status" value="1"/>
</dbReference>
<dbReference type="Pfam" id="PF07690">
    <property type="entry name" value="MFS_1"/>
    <property type="match status" value="1"/>
</dbReference>
<dbReference type="PROSITE" id="PS50850">
    <property type="entry name" value="MFS"/>
    <property type="match status" value="1"/>
</dbReference>
<dbReference type="Proteomes" id="UP000196138">
    <property type="component" value="Chromosome"/>
</dbReference>
<feature type="transmembrane region" description="Helical" evidence="5">
    <location>
        <begin position="269"/>
        <end position="289"/>
    </location>
</feature>
<keyword evidence="8" id="KW-1185">Reference proteome</keyword>
<feature type="transmembrane region" description="Helical" evidence="5">
    <location>
        <begin position="144"/>
        <end position="170"/>
    </location>
</feature>
<keyword evidence="4 5" id="KW-0472">Membrane</keyword>
<evidence type="ECO:0000259" key="6">
    <source>
        <dbReference type="PROSITE" id="PS50850"/>
    </source>
</evidence>
<feature type="transmembrane region" description="Helical" evidence="5">
    <location>
        <begin position="54"/>
        <end position="74"/>
    </location>
</feature>
<dbReference type="InterPro" id="IPR020846">
    <property type="entry name" value="MFS_dom"/>
</dbReference>
<evidence type="ECO:0000256" key="1">
    <source>
        <dbReference type="ARBA" id="ARBA00004141"/>
    </source>
</evidence>
<feature type="transmembrane region" description="Helical" evidence="5">
    <location>
        <begin position="86"/>
        <end position="105"/>
    </location>
</feature>
<dbReference type="KEGG" id="cser:CCO03_09660"/>
<feature type="transmembrane region" description="Helical" evidence="5">
    <location>
        <begin position="396"/>
        <end position="414"/>
    </location>
</feature>
<feature type="transmembrane region" description="Helical" evidence="5">
    <location>
        <begin position="111"/>
        <end position="132"/>
    </location>
</feature>
<feature type="transmembrane region" description="Helical" evidence="5">
    <location>
        <begin position="235"/>
        <end position="257"/>
    </location>
</feature>
<sequence>MARTWIQELDEYPTGAKRRKILSMAVLASLICSYEAAIAPVVPLLLHDLNMTLTTYGLISAIALLCGGVAGFFGGRLADRYGRVRVLLPIMALTAFLALAMAFVTTATEFAVLRFVLTFADGMAIATTAPLVRDFSPRMGRAQALGFWTCGPVGANFLSAGIAAVTLPLFNNAWHSQFLIIGVLSLIASIVIALNIADLSPRLRAEVLHSEQRVIEAADTREPARAATLLTNRTILAHVIGIAVWLSFYISITAFGQTMLTQTFQRTPAAASMIMACFWVLNIVSLIVVGRWSDKLQLRRIFTCGFTLVALVVLAVFGYLMGRPDTSNAALMLTGALMGGAMGAAVSPWMANYSENSEDIDARLQGTTWGLYNLVVKGVGMVTLLVAPQVAHHSSWQVWIMITWVCMALFLVAMTRFKGPFWPRDVGHLQLPAHGAMHTVDAAHAKP</sequence>
<dbReference type="EMBL" id="CP021455">
    <property type="protein sequence ID" value="ARU04914.1"/>
    <property type="molecule type" value="Genomic_DNA"/>
</dbReference>
<keyword evidence="3 5" id="KW-1133">Transmembrane helix</keyword>
<dbReference type="PANTHER" id="PTHR23508:SF10">
    <property type="entry name" value="CARBOXYLIC ACID TRANSPORTER PROTEIN HOMOLOG"/>
    <property type="match status" value="1"/>
</dbReference>
<feature type="domain" description="Major facilitator superfamily (MFS) profile" evidence="6">
    <location>
        <begin position="20"/>
        <end position="421"/>
    </location>
</feature>
<comment type="subcellular location">
    <subcellularLocation>
        <location evidence="1">Membrane</location>
        <topology evidence="1">Multi-pass membrane protein</topology>
    </subcellularLocation>
</comment>
<dbReference type="InterPro" id="IPR011701">
    <property type="entry name" value="MFS"/>
</dbReference>
<dbReference type="InterPro" id="IPR036259">
    <property type="entry name" value="MFS_trans_sf"/>
</dbReference>
<feature type="transmembrane region" description="Helical" evidence="5">
    <location>
        <begin position="301"/>
        <end position="322"/>
    </location>
</feature>
<organism evidence="7 8">
    <name type="scientific">Comamonas serinivorans</name>
    <dbReference type="NCBI Taxonomy" id="1082851"/>
    <lineage>
        <taxon>Bacteria</taxon>
        <taxon>Pseudomonadati</taxon>
        <taxon>Pseudomonadota</taxon>
        <taxon>Betaproteobacteria</taxon>
        <taxon>Burkholderiales</taxon>
        <taxon>Comamonadaceae</taxon>
        <taxon>Comamonas</taxon>
    </lineage>
</organism>
<keyword evidence="2 5" id="KW-0812">Transmembrane</keyword>
<evidence type="ECO:0000256" key="3">
    <source>
        <dbReference type="ARBA" id="ARBA00022989"/>
    </source>
</evidence>
<evidence type="ECO:0000313" key="8">
    <source>
        <dbReference type="Proteomes" id="UP000196138"/>
    </source>
</evidence>
<dbReference type="RefSeq" id="WP_087280425.1">
    <property type="nucleotide sequence ID" value="NZ_CP021455.1"/>
</dbReference>
<evidence type="ECO:0000256" key="2">
    <source>
        <dbReference type="ARBA" id="ARBA00022692"/>
    </source>
</evidence>
<accession>A0A1Y0EMM7</accession>
<feature type="transmembrane region" description="Helical" evidence="5">
    <location>
        <begin position="328"/>
        <end position="350"/>
    </location>
</feature>
<dbReference type="AlphaFoldDB" id="A0A1Y0EMM7"/>
<gene>
    <name evidence="7" type="ORF">CCO03_09660</name>
</gene>
<feature type="transmembrane region" description="Helical" evidence="5">
    <location>
        <begin position="21"/>
        <end position="42"/>
    </location>
</feature>
<reference evidence="7 8" key="1">
    <citation type="submission" date="2017-05" db="EMBL/GenBank/DDBJ databases">
        <authorList>
            <person name="Song R."/>
            <person name="Chenine A.L."/>
            <person name="Ruprecht R.M."/>
        </authorList>
    </citation>
    <scope>NUCLEOTIDE SEQUENCE [LARGE SCALE GENOMIC DNA]</scope>
    <source>
        <strain evidence="7 8">DSM 26136</strain>
    </source>
</reference>
<evidence type="ECO:0000256" key="5">
    <source>
        <dbReference type="SAM" id="Phobius"/>
    </source>
</evidence>